<gene>
    <name evidence="2" type="ORF">GE061_018551</name>
</gene>
<sequence>MNLLFTRKELNEIFNPRKPATSRKPPQPTVHRTPSTKEENVKSVGKPQTFSALPDQRMRQSQQGLQPTPTLPRRIPARKRTLSTRTSAQCESVQHQPKPKWDIKLLDLPTFKKRADVVTRFYHAKNTQQFEPYVPNVVNPSQQQIDTSEAFQALINNTVANLMKSPSLSIPKRPGPKSR</sequence>
<feature type="compositionally biased region" description="Polar residues" evidence="1">
    <location>
        <begin position="59"/>
        <end position="68"/>
    </location>
</feature>
<reference evidence="2" key="1">
    <citation type="journal article" date="2021" name="Mol. Ecol. Resour.">
        <title>Apolygus lucorum genome provides insights into omnivorousness and mesophyll feeding.</title>
        <authorList>
            <person name="Liu Y."/>
            <person name="Liu H."/>
            <person name="Wang H."/>
            <person name="Huang T."/>
            <person name="Liu B."/>
            <person name="Yang B."/>
            <person name="Yin L."/>
            <person name="Li B."/>
            <person name="Zhang Y."/>
            <person name="Zhang S."/>
            <person name="Jiang F."/>
            <person name="Zhang X."/>
            <person name="Ren Y."/>
            <person name="Wang B."/>
            <person name="Wang S."/>
            <person name="Lu Y."/>
            <person name="Wu K."/>
            <person name="Fan W."/>
            <person name="Wang G."/>
        </authorList>
    </citation>
    <scope>NUCLEOTIDE SEQUENCE</scope>
    <source>
        <strain evidence="2">12Hb</strain>
    </source>
</reference>
<keyword evidence="3" id="KW-1185">Reference proteome</keyword>
<evidence type="ECO:0000313" key="3">
    <source>
        <dbReference type="Proteomes" id="UP000466442"/>
    </source>
</evidence>
<feature type="compositionally biased region" description="Basic and acidic residues" evidence="1">
    <location>
        <begin position="1"/>
        <end position="11"/>
    </location>
</feature>
<proteinExistence type="predicted"/>
<feature type="region of interest" description="Disordered" evidence="1">
    <location>
        <begin position="1"/>
        <end position="96"/>
    </location>
</feature>
<evidence type="ECO:0000313" key="2">
    <source>
        <dbReference type="EMBL" id="KAF6207310.1"/>
    </source>
</evidence>
<name>A0A8S9XE30_APOLU</name>
<protein>
    <submittedName>
        <fullName evidence="2">Uncharacterized protein</fullName>
    </submittedName>
</protein>
<dbReference type="Proteomes" id="UP000466442">
    <property type="component" value="Unassembled WGS sequence"/>
</dbReference>
<accession>A0A8S9XE30</accession>
<dbReference type="EMBL" id="WIXP02000008">
    <property type="protein sequence ID" value="KAF6207310.1"/>
    <property type="molecule type" value="Genomic_DNA"/>
</dbReference>
<organism evidence="2 3">
    <name type="scientific">Apolygus lucorum</name>
    <name type="common">Small green plant bug</name>
    <name type="synonym">Lygocoris lucorum</name>
    <dbReference type="NCBI Taxonomy" id="248454"/>
    <lineage>
        <taxon>Eukaryota</taxon>
        <taxon>Metazoa</taxon>
        <taxon>Ecdysozoa</taxon>
        <taxon>Arthropoda</taxon>
        <taxon>Hexapoda</taxon>
        <taxon>Insecta</taxon>
        <taxon>Pterygota</taxon>
        <taxon>Neoptera</taxon>
        <taxon>Paraneoptera</taxon>
        <taxon>Hemiptera</taxon>
        <taxon>Heteroptera</taxon>
        <taxon>Panheteroptera</taxon>
        <taxon>Cimicomorpha</taxon>
        <taxon>Miridae</taxon>
        <taxon>Mirini</taxon>
        <taxon>Apolygus</taxon>
    </lineage>
</organism>
<dbReference type="AlphaFoldDB" id="A0A8S9XE30"/>
<feature type="compositionally biased region" description="Polar residues" evidence="1">
    <location>
        <begin position="83"/>
        <end position="95"/>
    </location>
</feature>
<evidence type="ECO:0000256" key="1">
    <source>
        <dbReference type="SAM" id="MobiDB-lite"/>
    </source>
</evidence>
<comment type="caution">
    <text evidence="2">The sequence shown here is derived from an EMBL/GenBank/DDBJ whole genome shotgun (WGS) entry which is preliminary data.</text>
</comment>